<dbReference type="Gene3D" id="3.40.390.10">
    <property type="entry name" value="Collagenase (Catalytic Domain)"/>
    <property type="match status" value="1"/>
</dbReference>
<dbReference type="SUPFAM" id="SSF55486">
    <property type="entry name" value="Metalloproteases ('zincins'), catalytic domain"/>
    <property type="match status" value="1"/>
</dbReference>
<dbReference type="AlphaFoldDB" id="A0AAD2FLT3"/>
<protein>
    <submittedName>
        <fullName evidence="1">Uncharacterized protein</fullName>
    </submittedName>
</protein>
<dbReference type="Proteomes" id="UP001295423">
    <property type="component" value="Unassembled WGS sequence"/>
</dbReference>
<keyword evidence="2" id="KW-1185">Reference proteome</keyword>
<organism evidence="1 2">
    <name type="scientific">Cylindrotheca closterium</name>
    <dbReference type="NCBI Taxonomy" id="2856"/>
    <lineage>
        <taxon>Eukaryota</taxon>
        <taxon>Sar</taxon>
        <taxon>Stramenopiles</taxon>
        <taxon>Ochrophyta</taxon>
        <taxon>Bacillariophyta</taxon>
        <taxon>Bacillariophyceae</taxon>
        <taxon>Bacillariophycidae</taxon>
        <taxon>Bacillariales</taxon>
        <taxon>Bacillariaceae</taxon>
        <taxon>Cylindrotheca</taxon>
    </lineage>
</organism>
<sequence length="450" mass="51535">MAPFTKTPSFLKRFVSSMRDLLDGHAHLGKKWEGLQATEAFDQGELVSMSGGGKRLRVAFRNLCPFPLLLCWVSHDSQLHHFYKISPQTEPIKEEAMVTIEDHVETTVGGDTFCFVCLPEDDIDEARRNKKLPKSASVVAGFMPNDYKKNKGEKDPVYLVTIGYEDEDFRGSQEEVICCKPTFLRKRQRPTFDVIDKITKPKPAAFFLKQAIAKIDPTPYDTSTKFYERKLLGGWPVYMEPNWHGGDKNIEKRLCKDLEAAAKILPRHAVEYLRENCPIWINSSIKFGPRVCPSRAVGCCYHPTRDWLEENGHCVEKHKCVEINDGLGYAKDVDFWGVGGLMVHELSHAYHHRLLQDGYENKEIEDCFQAAMEEGLYEKVKVHGPQGPEAKAYACSNCMEYFAELSTAFLGGTATEVEYNKWFPFNRQQIKDHDPRAYRMLSKMWKVETP</sequence>
<comment type="caution">
    <text evidence="1">The sequence shown here is derived from an EMBL/GenBank/DDBJ whole genome shotgun (WGS) entry which is preliminary data.</text>
</comment>
<dbReference type="GO" id="GO:0008237">
    <property type="term" value="F:metallopeptidase activity"/>
    <property type="evidence" value="ECO:0007669"/>
    <property type="project" value="InterPro"/>
</dbReference>
<evidence type="ECO:0000313" key="1">
    <source>
        <dbReference type="EMBL" id="CAJ1942792.1"/>
    </source>
</evidence>
<accession>A0AAD2FLT3</accession>
<reference evidence="1" key="1">
    <citation type="submission" date="2023-08" db="EMBL/GenBank/DDBJ databases">
        <authorList>
            <person name="Audoor S."/>
            <person name="Bilcke G."/>
        </authorList>
    </citation>
    <scope>NUCLEOTIDE SEQUENCE</scope>
</reference>
<evidence type="ECO:0000313" key="2">
    <source>
        <dbReference type="Proteomes" id="UP001295423"/>
    </source>
</evidence>
<name>A0AAD2FLT3_9STRA</name>
<gene>
    <name evidence="1" type="ORF">CYCCA115_LOCUS8124</name>
</gene>
<proteinExistence type="predicted"/>
<dbReference type="EMBL" id="CAKOGP040001112">
    <property type="protein sequence ID" value="CAJ1942792.1"/>
    <property type="molecule type" value="Genomic_DNA"/>
</dbReference>
<dbReference type="InterPro" id="IPR024079">
    <property type="entry name" value="MetalloPept_cat_dom_sf"/>
</dbReference>